<keyword evidence="3" id="KW-1185">Reference proteome</keyword>
<feature type="region of interest" description="Disordered" evidence="1">
    <location>
        <begin position="15"/>
        <end position="99"/>
    </location>
</feature>
<organism evidence="2 3">
    <name type="scientific">Streptomyces minutiscleroticus</name>
    <dbReference type="NCBI Taxonomy" id="68238"/>
    <lineage>
        <taxon>Bacteria</taxon>
        <taxon>Bacillati</taxon>
        <taxon>Actinomycetota</taxon>
        <taxon>Actinomycetes</taxon>
        <taxon>Kitasatosporales</taxon>
        <taxon>Streptomycetaceae</taxon>
        <taxon>Streptomyces</taxon>
    </lineage>
</organism>
<feature type="compositionally biased region" description="Basic and acidic residues" evidence="1">
    <location>
        <begin position="66"/>
        <end position="76"/>
    </location>
</feature>
<name>A0A918U670_9ACTN</name>
<feature type="compositionally biased region" description="Low complexity" evidence="1">
    <location>
        <begin position="15"/>
        <end position="27"/>
    </location>
</feature>
<evidence type="ECO:0000313" key="3">
    <source>
        <dbReference type="Proteomes" id="UP000619244"/>
    </source>
</evidence>
<accession>A0A918U670</accession>
<feature type="compositionally biased region" description="Basic and acidic residues" evidence="1">
    <location>
        <begin position="89"/>
        <end position="99"/>
    </location>
</feature>
<dbReference type="AlphaFoldDB" id="A0A918U670"/>
<dbReference type="Proteomes" id="UP000619244">
    <property type="component" value="Unassembled WGS sequence"/>
</dbReference>
<reference evidence="2" key="2">
    <citation type="submission" date="2020-09" db="EMBL/GenBank/DDBJ databases">
        <authorList>
            <person name="Sun Q."/>
            <person name="Ohkuma M."/>
        </authorList>
    </citation>
    <scope>NUCLEOTIDE SEQUENCE</scope>
    <source>
        <strain evidence="2">JCM 4790</strain>
    </source>
</reference>
<reference evidence="2" key="1">
    <citation type="journal article" date="2014" name="Int. J. Syst. Evol. Microbiol.">
        <title>Complete genome sequence of Corynebacterium casei LMG S-19264T (=DSM 44701T), isolated from a smear-ripened cheese.</title>
        <authorList>
            <consortium name="US DOE Joint Genome Institute (JGI-PGF)"/>
            <person name="Walter F."/>
            <person name="Albersmeier A."/>
            <person name="Kalinowski J."/>
            <person name="Ruckert C."/>
        </authorList>
    </citation>
    <scope>NUCLEOTIDE SEQUENCE</scope>
    <source>
        <strain evidence="2">JCM 4790</strain>
    </source>
</reference>
<evidence type="ECO:0000313" key="2">
    <source>
        <dbReference type="EMBL" id="GGY01383.1"/>
    </source>
</evidence>
<gene>
    <name evidence="2" type="ORF">GCM10010358_64180</name>
</gene>
<sequence length="99" mass="10730">MSKWWALVPRAALHTASTATPSARTAAYPNRAGAARRTEGPARGGTAGVAGSVTGSIIGRSRNRKGHADASYRETAWRTPHRTARRRERSATRHWPELA</sequence>
<protein>
    <submittedName>
        <fullName evidence="2">Uncharacterized protein</fullName>
    </submittedName>
</protein>
<feature type="compositionally biased region" description="Basic residues" evidence="1">
    <location>
        <begin position="79"/>
        <end position="88"/>
    </location>
</feature>
<proteinExistence type="predicted"/>
<comment type="caution">
    <text evidence="2">The sequence shown here is derived from an EMBL/GenBank/DDBJ whole genome shotgun (WGS) entry which is preliminary data.</text>
</comment>
<dbReference type="EMBL" id="BMVU01000045">
    <property type="protein sequence ID" value="GGY01383.1"/>
    <property type="molecule type" value="Genomic_DNA"/>
</dbReference>
<evidence type="ECO:0000256" key="1">
    <source>
        <dbReference type="SAM" id="MobiDB-lite"/>
    </source>
</evidence>